<evidence type="ECO:0000313" key="3">
    <source>
        <dbReference type="Proteomes" id="UP000199092"/>
    </source>
</evidence>
<evidence type="ECO:0000256" key="1">
    <source>
        <dbReference type="SAM" id="SignalP"/>
    </source>
</evidence>
<protein>
    <submittedName>
        <fullName evidence="2">Uncharacterized protein</fullName>
    </submittedName>
</protein>
<sequence>MDPLLLSRARLCTLAAVLVAAGISGIPADAATTQASTCVDAAGRAWMSKVVWGEEYTDGSGLRRLRLVSAGWTTAGHRVPTHAVVRTYSGARAQVQELAWSGSFDYRGAGRWRSVKPVNPAAAPGISKVTLSLGQDGSGEGGCTTTFRHPVLEQVDPSAAKWWSADLTGIPVGPMNCDKYASTATVLALRKQWNHWDNCGGTVVSPAAEGLPAPPGSRGPVVRWRKPAGDPNVYQKLNRTFTRANWPVGGTDDTTSGSPPDVSARYQAYLYIPSDDFVLNPEHGWAQLLQFKEDYTDASGRWHQDPLWAMGVHNFSGTLQGGLWPHDKRTFDLASYMDRWVQWEFRLYQGDRDDTGRGGRIELWADGELLDTGYESEGHVGSAARSPLSRARAWVWIAGPYTSNQTTNGVPDYRRTHVTTYVGPSRILPLA</sequence>
<evidence type="ECO:0000313" key="2">
    <source>
        <dbReference type="EMBL" id="SDS16307.1"/>
    </source>
</evidence>
<dbReference type="Proteomes" id="UP000199092">
    <property type="component" value="Chromosome I"/>
</dbReference>
<feature type="chain" id="PRO_5009257088" evidence="1">
    <location>
        <begin position="31"/>
        <end position="431"/>
    </location>
</feature>
<name>A0A1H1PZB1_9ACTN</name>
<organism evidence="2 3">
    <name type="scientific">Friedmanniella luteola</name>
    <dbReference type="NCBI Taxonomy" id="546871"/>
    <lineage>
        <taxon>Bacteria</taxon>
        <taxon>Bacillati</taxon>
        <taxon>Actinomycetota</taxon>
        <taxon>Actinomycetes</taxon>
        <taxon>Propionibacteriales</taxon>
        <taxon>Nocardioidaceae</taxon>
        <taxon>Friedmanniella</taxon>
    </lineage>
</organism>
<keyword evidence="1" id="KW-0732">Signal</keyword>
<reference evidence="2 3" key="1">
    <citation type="submission" date="2016-10" db="EMBL/GenBank/DDBJ databases">
        <authorList>
            <person name="de Groot N.N."/>
        </authorList>
    </citation>
    <scope>NUCLEOTIDE SEQUENCE [LARGE SCALE GENOMIC DNA]</scope>
    <source>
        <strain evidence="2 3">DSM 21741</strain>
    </source>
</reference>
<gene>
    <name evidence="2" type="ORF">SAMN04488543_1198</name>
</gene>
<accession>A0A1H1PZB1</accession>
<proteinExistence type="predicted"/>
<keyword evidence="3" id="KW-1185">Reference proteome</keyword>
<dbReference type="EMBL" id="LT629749">
    <property type="protein sequence ID" value="SDS16307.1"/>
    <property type="molecule type" value="Genomic_DNA"/>
</dbReference>
<dbReference type="STRING" id="546871.SAMN04488543_1198"/>
<dbReference type="AlphaFoldDB" id="A0A1H1PZB1"/>
<feature type="signal peptide" evidence="1">
    <location>
        <begin position="1"/>
        <end position="30"/>
    </location>
</feature>